<organism evidence="1 2">
    <name type="scientific">Pseudomonas putida</name>
    <name type="common">Arthrobacter siderocapsulatus</name>
    <dbReference type="NCBI Taxonomy" id="303"/>
    <lineage>
        <taxon>Bacteria</taxon>
        <taxon>Pseudomonadati</taxon>
        <taxon>Pseudomonadota</taxon>
        <taxon>Gammaproteobacteria</taxon>
        <taxon>Pseudomonadales</taxon>
        <taxon>Pseudomonadaceae</taxon>
        <taxon>Pseudomonas</taxon>
    </lineage>
</organism>
<dbReference type="Proteomes" id="UP000298551">
    <property type="component" value="Chromosome"/>
</dbReference>
<gene>
    <name evidence="1" type="ORF">E6B08_15355</name>
</gene>
<name>A0A4D6X9W5_PSEPU</name>
<evidence type="ECO:0008006" key="3">
    <source>
        <dbReference type="Google" id="ProtNLM"/>
    </source>
</evidence>
<dbReference type="RefSeq" id="WP_136914820.1">
    <property type="nucleotide sequence ID" value="NZ_CP039371.1"/>
</dbReference>
<dbReference type="Gene3D" id="3.20.20.140">
    <property type="entry name" value="Metal-dependent hydrolases"/>
    <property type="match status" value="1"/>
</dbReference>
<dbReference type="InterPro" id="IPR016195">
    <property type="entry name" value="Pol/histidinol_Pase-like"/>
</dbReference>
<accession>A0A4D6X9W5</accession>
<protein>
    <recommendedName>
        <fullName evidence="3">PHP domain-containing protein</fullName>
    </recommendedName>
</protein>
<dbReference type="SUPFAM" id="SSF89550">
    <property type="entry name" value="PHP domain-like"/>
    <property type="match status" value="1"/>
</dbReference>
<sequence length="246" mass="27035">MTTRCVDTHVHLLLSKRQSSPDWQAIGQVLEMASISGLDALCITEHIEADGYASLMQGLFVENQMGGYLHGENTLCVQGVCLFPAAELELANKTNVGVHTDLQGLLALERSAGAYTLAALHDRLKRRGKPFKLVAHHVLWPGKTCDDLEMLGRYIHAIEVPAKDMANAPRYVALAEALKLATTGGSDAHTFIQVGAGYTVFEQLSDASPCTAEQWLSTRQSRHEHEPNTPRLVAMSNIYRQSLMNR</sequence>
<evidence type="ECO:0000313" key="1">
    <source>
        <dbReference type="EMBL" id="QCI12663.1"/>
    </source>
</evidence>
<evidence type="ECO:0000313" key="2">
    <source>
        <dbReference type="Proteomes" id="UP000298551"/>
    </source>
</evidence>
<dbReference type="Pfam" id="PF13263">
    <property type="entry name" value="PHP_C"/>
    <property type="match status" value="1"/>
</dbReference>
<dbReference type="OrthoDB" id="9777619at2"/>
<reference evidence="2" key="1">
    <citation type="submission" date="2019-04" db="EMBL/GenBank/DDBJ databases">
        <title>Genome sequence of Pseudomonas putida 1290, an auxin catabolizing strain.</title>
        <authorList>
            <person name="Laird T.S."/>
            <person name="Leveau J.H.J."/>
        </authorList>
    </citation>
    <scope>NUCLEOTIDE SEQUENCE [LARGE SCALE GENOMIC DNA]</scope>
    <source>
        <strain evidence="2">1290</strain>
    </source>
</reference>
<dbReference type="AlphaFoldDB" id="A0A4D6X9W5"/>
<dbReference type="EMBL" id="CP039371">
    <property type="protein sequence ID" value="QCI12663.1"/>
    <property type="molecule type" value="Genomic_DNA"/>
</dbReference>
<proteinExistence type="predicted"/>